<reference evidence="6" key="1">
    <citation type="submission" date="2021-11" db="EMBL/GenBank/DDBJ databases">
        <authorList>
            <consortium name="Genoscope - CEA"/>
            <person name="William W."/>
        </authorList>
    </citation>
    <scope>NUCLEOTIDE SEQUENCE</scope>
</reference>
<evidence type="ECO:0000256" key="3">
    <source>
        <dbReference type="ARBA" id="ARBA00022837"/>
    </source>
</evidence>
<dbReference type="Proteomes" id="UP000789595">
    <property type="component" value="Unassembled WGS sequence"/>
</dbReference>
<accession>A0A8J2SJG6</accession>
<dbReference type="PANTHER" id="PTHR23048">
    <property type="entry name" value="MYOSIN LIGHT CHAIN 1, 3"/>
    <property type="match status" value="1"/>
</dbReference>
<dbReference type="InterPro" id="IPR018247">
    <property type="entry name" value="EF_Hand_1_Ca_BS"/>
</dbReference>
<evidence type="ECO:0000256" key="1">
    <source>
        <dbReference type="ARBA" id="ARBA00020786"/>
    </source>
</evidence>
<keyword evidence="3" id="KW-0106">Calcium</keyword>
<proteinExistence type="predicted"/>
<protein>
    <recommendedName>
        <fullName evidence="1">Calmodulin</fullName>
    </recommendedName>
</protein>
<dbReference type="PROSITE" id="PS50222">
    <property type="entry name" value="EF_HAND_2"/>
    <property type="match status" value="3"/>
</dbReference>
<dbReference type="InterPro" id="IPR050230">
    <property type="entry name" value="CALM/Myosin/TropC-like"/>
</dbReference>
<feature type="compositionally biased region" description="Basic and acidic residues" evidence="4">
    <location>
        <begin position="1"/>
        <end position="13"/>
    </location>
</feature>
<evidence type="ECO:0000256" key="2">
    <source>
        <dbReference type="ARBA" id="ARBA00022737"/>
    </source>
</evidence>
<evidence type="ECO:0000313" key="7">
    <source>
        <dbReference type="Proteomes" id="UP000789595"/>
    </source>
</evidence>
<dbReference type="Gene3D" id="1.10.238.10">
    <property type="entry name" value="EF-hand"/>
    <property type="match status" value="2"/>
</dbReference>
<dbReference type="PANTHER" id="PTHR23048:SF0">
    <property type="entry name" value="CALMODULIN LIKE 3"/>
    <property type="match status" value="1"/>
</dbReference>
<comment type="caution">
    <text evidence="6">The sequence shown here is derived from an EMBL/GenBank/DDBJ whole genome shotgun (WGS) entry which is preliminary data.</text>
</comment>
<dbReference type="GO" id="GO:0005509">
    <property type="term" value="F:calcium ion binding"/>
    <property type="evidence" value="ECO:0007669"/>
    <property type="project" value="InterPro"/>
</dbReference>
<feature type="domain" description="EF-hand" evidence="5">
    <location>
        <begin position="92"/>
        <end position="127"/>
    </location>
</feature>
<dbReference type="SMART" id="SM00054">
    <property type="entry name" value="EFh"/>
    <property type="match status" value="3"/>
</dbReference>
<evidence type="ECO:0000313" key="6">
    <source>
        <dbReference type="EMBL" id="CAH0373403.1"/>
    </source>
</evidence>
<dbReference type="GO" id="GO:0016460">
    <property type="term" value="C:myosin II complex"/>
    <property type="evidence" value="ECO:0007669"/>
    <property type="project" value="TreeGrafter"/>
</dbReference>
<name>A0A8J2SJG6_9STRA</name>
<dbReference type="InterPro" id="IPR011992">
    <property type="entry name" value="EF-hand-dom_pair"/>
</dbReference>
<keyword evidence="7" id="KW-1185">Reference proteome</keyword>
<keyword evidence="2" id="KW-0677">Repeat</keyword>
<feature type="domain" description="EF-hand" evidence="5">
    <location>
        <begin position="26"/>
        <end position="61"/>
    </location>
</feature>
<dbReference type="EMBL" id="CAKKNE010000004">
    <property type="protein sequence ID" value="CAH0373403.1"/>
    <property type="molecule type" value="Genomic_DNA"/>
</dbReference>
<dbReference type="SUPFAM" id="SSF47473">
    <property type="entry name" value="EF-hand"/>
    <property type="match status" value="1"/>
</dbReference>
<feature type="region of interest" description="Disordered" evidence="4">
    <location>
        <begin position="1"/>
        <end position="21"/>
    </location>
</feature>
<feature type="domain" description="EF-hand" evidence="5">
    <location>
        <begin position="142"/>
        <end position="164"/>
    </location>
</feature>
<dbReference type="OrthoDB" id="26525at2759"/>
<organism evidence="6 7">
    <name type="scientific">Pelagomonas calceolata</name>
    <dbReference type="NCBI Taxonomy" id="35677"/>
    <lineage>
        <taxon>Eukaryota</taxon>
        <taxon>Sar</taxon>
        <taxon>Stramenopiles</taxon>
        <taxon>Ochrophyta</taxon>
        <taxon>Pelagophyceae</taxon>
        <taxon>Pelagomonadales</taxon>
        <taxon>Pelagomonadaceae</taxon>
        <taxon>Pelagomonas</taxon>
    </lineage>
</organism>
<evidence type="ECO:0000259" key="5">
    <source>
        <dbReference type="PROSITE" id="PS50222"/>
    </source>
</evidence>
<gene>
    <name evidence="6" type="ORF">PECAL_4P05950</name>
</gene>
<dbReference type="Pfam" id="PF13499">
    <property type="entry name" value="EF-hand_7"/>
    <property type="match status" value="1"/>
</dbReference>
<dbReference type="InterPro" id="IPR002048">
    <property type="entry name" value="EF_hand_dom"/>
</dbReference>
<dbReference type="PROSITE" id="PS00018">
    <property type="entry name" value="EF_HAND_1"/>
    <property type="match status" value="1"/>
</dbReference>
<evidence type="ECO:0000256" key="4">
    <source>
        <dbReference type="SAM" id="MobiDB-lite"/>
    </source>
</evidence>
<dbReference type="AlphaFoldDB" id="A0A8J2SJG6"/>
<sequence>MPRRSLEGPKKAPDLVPRNSRGGVLVTDEELKSAFDFFDVEGSGKITQAQLKKRLGVFYKDMPNKEYKFLMNDQSELTLDDLRELLLDNEVKNFDPVAEAFKVYDPEGTGFVDTSVLKAIFENLGFGEISEDDLAVLTETGDVDGDGRISLMDFRKMLDFNKEPDPVAAPAPADEEEKE</sequence>